<evidence type="ECO:0000313" key="8">
    <source>
        <dbReference type="EMBL" id="MCV2403679.1"/>
    </source>
</evidence>
<comment type="caution">
    <text evidence="8">The sequence shown here is derived from an EMBL/GenBank/DDBJ whole genome shotgun (WGS) entry which is preliminary data.</text>
</comment>
<dbReference type="RefSeq" id="WP_263531055.1">
    <property type="nucleotide sequence ID" value="NZ_JAOVZB010000005.1"/>
</dbReference>
<accession>A0ABT2YVS6</accession>
<keyword evidence="4 6" id="KW-1133">Transmembrane helix</keyword>
<keyword evidence="9" id="KW-1185">Reference proteome</keyword>
<evidence type="ECO:0000256" key="4">
    <source>
        <dbReference type="ARBA" id="ARBA00022989"/>
    </source>
</evidence>
<evidence type="ECO:0000256" key="5">
    <source>
        <dbReference type="ARBA" id="ARBA00023136"/>
    </source>
</evidence>
<dbReference type="PANTHER" id="PTHR42709:SF6">
    <property type="entry name" value="UNDECAPRENYL PHOSPHATE TRANSPORTER A"/>
    <property type="match status" value="1"/>
</dbReference>
<keyword evidence="2" id="KW-1003">Cell membrane</keyword>
<keyword evidence="5 6" id="KW-0472">Membrane</keyword>
<name>A0ABT2YVS6_9GAMM</name>
<feature type="transmembrane region" description="Helical" evidence="6">
    <location>
        <begin position="164"/>
        <end position="184"/>
    </location>
</feature>
<gene>
    <name evidence="8" type="ORF">OFY17_12430</name>
</gene>
<dbReference type="Pfam" id="PF09335">
    <property type="entry name" value="VTT_dom"/>
    <property type="match status" value="1"/>
</dbReference>
<comment type="subcellular location">
    <subcellularLocation>
        <location evidence="1">Cell membrane</location>
        <topology evidence="1">Multi-pass membrane protein</topology>
    </subcellularLocation>
</comment>
<dbReference type="InterPro" id="IPR051311">
    <property type="entry name" value="DedA_domain"/>
</dbReference>
<proteinExistence type="predicted"/>
<feature type="transmembrane region" description="Helical" evidence="6">
    <location>
        <begin position="50"/>
        <end position="71"/>
    </location>
</feature>
<keyword evidence="3 6" id="KW-0812">Transmembrane</keyword>
<dbReference type="PANTHER" id="PTHR42709">
    <property type="entry name" value="ALKALINE PHOSPHATASE LIKE PROTEIN"/>
    <property type="match status" value="1"/>
</dbReference>
<feature type="transmembrane region" description="Helical" evidence="6">
    <location>
        <begin position="124"/>
        <end position="152"/>
    </location>
</feature>
<evidence type="ECO:0000313" key="9">
    <source>
        <dbReference type="Proteomes" id="UP001209713"/>
    </source>
</evidence>
<feature type="domain" description="VTT" evidence="7">
    <location>
        <begin position="40"/>
        <end position="152"/>
    </location>
</feature>
<evidence type="ECO:0000256" key="6">
    <source>
        <dbReference type="SAM" id="Phobius"/>
    </source>
</evidence>
<dbReference type="InterPro" id="IPR032816">
    <property type="entry name" value="VTT_dom"/>
</dbReference>
<feature type="transmembrane region" description="Helical" evidence="6">
    <location>
        <begin position="7"/>
        <end position="30"/>
    </location>
</feature>
<evidence type="ECO:0000256" key="1">
    <source>
        <dbReference type="ARBA" id="ARBA00004651"/>
    </source>
</evidence>
<reference evidence="8 9" key="1">
    <citation type="submission" date="2022-10" db="EMBL/GenBank/DDBJ databases">
        <title>Marinomonas transparenta sp. nov. and Marinomonas sargassi sp. nov., isolated from marine alga (Sargassum natans (L.) Gaillon).</title>
        <authorList>
            <person name="Wang Y."/>
        </authorList>
    </citation>
    <scope>NUCLEOTIDE SEQUENCE [LARGE SCALE GENOMIC DNA]</scope>
    <source>
        <strain evidence="8 9">C2222</strain>
    </source>
</reference>
<evidence type="ECO:0000256" key="2">
    <source>
        <dbReference type="ARBA" id="ARBA00022475"/>
    </source>
</evidence>
<evidence type="ECO:0000259" key="7">
    <source>
        <dbReference type="Pfam" id="PF09335"/>
    </source>
</evidence>
<organism evidence="8 9">
    <name type="scientific">Marinomonas sargassi</name>
    <dbReference type="NCBI Taxonomy" id="2984494"/>
    <lineage>
        <taxon>Bacteria</taxon>
        <taxon>Pseudomonadati</taxon>
        <taxon>Pseudomonadota</taxon>
        <taxon>Gammaproteobacteria</taxon>
        <taxon>Oceanospirillales</taxon>
        <taxon>Oceanospirillaceae</taxon>
        <taxon>Marinomonas</taxon>
    </lineage>
</organism>
<dbReference type="EMBL" id="JAOVZB010000005">
    <property type="protein sequence ID" value="MCV2403679.1"/>
    <property type="molecule type" value="Genomic_DNA"/>
</dbReference>
<sequence length="193" mass="21273">MVAELQAFLVNQGSSTLLLFLGIILLSYLLEDLAIVTAGTLAAQGAVSPSIALFAIFLGIASGDLGLYVLGRYGRKVRFLRYKALTNPHFKALRERLHKGAFVNLFIIRFVPGLRSVGFTLSGFFAIPLWLFLCAVILATSIWTVVIFSIIYSLGSQAWLQASQYQWMLIPIGIGILFVVNRVINKSLFKGRS</sequence>
<protein>
    <submittedName>
        <fullName evidence="8">DedA family protein</fullName>
    </submittedName>
</protein>
<dbReference type="Proteomes" id="UP001209713">
    <property type="component" value="Unassembled WGS sequence"/>
</dbReference>
<evidence type="ECO:0000256" key="3">
    <source>
        <dbReference type="ARBA" id="ARBA00022692"/>
    </source>
</evidence>